<dbReference type="EMBL" id="CP002656">
    <property type="protein sequence ID" value="AEB94971.1"/>
    <property type="molecule type" value="Genomic_DNA"/>
</dbReference>
<proteinExistence type="predicted"/>
<protein>
    <recommendedName>
        <fullName evidence="1">Peptide N-acetyl-beta-D-glucosaminyl asparaginase amidase A N-terminal domain-containing protein</fullName>
    </recommendedName>
</protein>
<reference evidence="2 3" key="1">
    <citation type="journal article" date="2011" name="J. Bacteriol.">
        <title>Complete genome sequence of Metallosphaera cuprina, a metal sulfide-oxidizing archaeon from a hot spring.</title>
        <authorList>
            <person name="Liu L.J."/>
            <person name="You X.Y."/>
            <person name="Zheng H."/>
            <person name="Wang S."/>
            <person name="Jiang C.Y."/>
            <person name="Liu S.J."/>
        </authorList>
    </citation>
    <scope>NUCLEOTIDE SEQUENCE [LARGE SCALE GENOMIC DNA]</scope>
    <source>
        <strain evidence="2 3">Ar-4</strain>
    </source>
</reference>
<evidence type="ECO:0000313" key="3">
    <source>
        <dbReference type="Proteomes" id="UP000007812"/>
    </source>
</evidence>
<dbReference type="Pfam" id="PF12222">
    <property type="entry name" value="PNGaseA"/>
    <property type="match status" value="1"/>
</dbReference>
<dbReference type="RefSeq" id="WP_013737469.1">
    <property type="nucleotide sequence ID" value="NC_015435.1"/>
</dbReference>
<organism evidence="2 3">
    <name type="scientific">Metallosphaera cuprina (strain Ar-4)</name>
    <dbReference type="NCBI Taxonomy" id="1006006"/>
    <lineage>
        <taxon>Archaea</taxon>
        <taxon>Thermoproteota</taxon>
        <taxon>Thermoprotei</taxon>
        <taxon>Sulfolobales</taxon>
        <taxon>Sulfolobaceae</taxon>
        <taxon>Metallosphaera</taxon>
    </lineage>
</organism>
<evidence type="ECO:0000313" key="2">
    <source>
        <dbReference type="EMBL" id="AEB94971.1"/>
    </source>
</evidence>
<name>F4G2C3_METCR</name>
<dbReference type="Proteomes" id="UP000007812">
    <property type="component" value="Chromosome"/>
</dbReference>
<dbReference type="STRING" id="1006006.Mcup_0866"/>
<dbReference type="AlphaFoldDB" id="F4G2C3"/>
<sequence>MKSWLLIVILILGLFPMMWSGLLSNGLTQANRDTTFTLFNVTAMNGLDPKYYSFEALSYIPPNVTPITIIVAKNLEFNNTAWKPYYLKVKIPDQSYSFILMNVSVKEENGTQYDRPLYVFVNGIPVFWGSTQEILNSSASVDLTEFENLLKGNVTFEPVLVNFYDAKVNITGVYLVNITLSLYPGNEPSGLPNVFIPLFVNGSFDYNYSYVILNPQVDSFTSHVNLPNGTYRVLAQIFEEGGGLDEFWYANEPATRDILLYYNGLLASVIPPYETVYTGGIDLFWWKPMPSINTLVFHTPYQADLTPFLALGDRANLTVSVSNLNTALQINHSPSFDWDLSGFLMLWVNKSDPLLSGNLTMAYSRFLDSSPIFEAGFSGVHYQEGGSYLLKYSSTLQYQNGEVTSTVVQEGNFYSSQSFNNIYEFAYLDEKFNELAIESGLYSSYLDLSGNFPVTLQISSFSSPITPTDVIPYNLSYSQNGSINLGVRYTYVSSFNGHILNQSLNETLTSVGGFSGIIEVINSYGGAVLVKLTSNNALTQKQLNFSYQTSGQQGFEERFLATSGQNSSVNLTGYYLKIERIFTVLSPLTSSAPTGTHQLVYRQGTQVEFPHHLRYLPQRPHSSPSWIDNSFYFFLQFECTLSLTR</sequence>
<keyword evidence="3" id="KW-1185">Reference proteome</keyword>
<accession>F4G2C3</accession>
<dbReference type="HOGENOM" id="CLU_432549_0_0_2"/>
<dbReference type="eggNOG" id="arCOG05967">
    <property type="taxonomic scope" value="Archaea"/>
</dbReference>
<dbReference type="InterPro" id="IPR021102">
    <property type="entry name" value="PNGase_A"/>
</dbReference>
<gene>
    <name evidence="2" type="ordered locus">Mcup_0866</name>
</gene>
<evidence type="ECO:0000259" key="1">
    <source>
        <dbReference type="Pfam" id="PF12222"/>
    </source>
</evidence>
<dbReference type="PATRIC" id="fig|1006006.8.peg.864"/>
<dbReference type="GeneID" id="10493057"/>
<dbReference type="KEGG" id="mcn:Mcup_0866"/>
<dbReference type="InterPro" id="IPR056948">
    <property type="entry name" value="PNGaseA_N"/>
</dbReference>
<dbReference type="PANTHER" id="PTHR31104">
    <property type="entry name" value="PEPTIDE-N4-(N-ACETYL-BETA-GLUCOSAMINYL)ASPARAGINE AMIDASE A PROTEIN"/>
    <property type="match status" value="1"/>
</dbReference>
<feature type="domain" description="Peptide N-acetyl-beta-D-glucosaminyl asparaginase amidase A N-terminal" evidence="1">
    <location>
        <begin position="74"/>
        <end position="353"/>
    </location>
</feature>